<dbReference type="NCBIfam" id="TIGR01560">
    <property type="entry name" value="put_DNA_pack"/>
    <property type="match status" value="1"/>
</dbReference>
<dbReference type="Proteomes" id="UP000443014">
    <property type="component" value="Unassembled WGS sequence"/>
</dbReference>
<gene>
    <name evidence="1" type="ORF">GMA22_19495</name>
</gene>
<dbReference type="AlphaFoldDB" id="A0ABD6I1T8"/>
<dbReference type="Gene3D" id="1.10.3230.30">
    <property type="entry name" value="Phage gp6-like head-tail connector protein"/>
    <property type="match status" value="1"/>
</dbReference>
<evidence type="ECO:0000313" key="1">
    <source>
        <dbReference type="EMBL" id="MVF05426.1"/>
    </source>
</evidence>
<evidence type="ECO:0000313" key="2">
    <source>
        <dbReference type="Proteomes" id="UP000443014"/>
    </source>
</evidence>
<dbReference type="InterPro" id="IPR006450">
    <property type="entry name" value="Phage_HK97_gp6-like"/>
</dbReference>
<dbReference type="EMBL" id="WNKC01000004">
    <property type="protein sequence ID" value="MVF05426.1"/>
    <property type="molecule type" value="Genomic_DNA"/>
</dbReference>
<dbReference type="CDD" id="cd08054">
    <property type="entry name" value="gp6"/>
    <property type="match status" value="1"/>
</dbReference>
<dbReference type="Pfam" id="PF05135">
    <property type="entry name" value="Phage_connect_1"/>
    <property type="match status" value="1"/>
</dbReference>
<protein>
    <submittedName>
        <fullName evidence="1">Phage gp6-like head-tail connector protein</fullName>
    </submittedName>
</protein>
<name>A0ABD6I1T8_SERMA</name>
<organism evidence="1 2">
    <name type="scientific">Serratia marcescens</name>
    <dbReference type="NCBI Taxonomy" id="615"/>
    <lineage>
        <taxon>Bacteria</taxon>
        <taxon>Pseudomonadati</taxon>
        <taxon>Pseudomonadota</taxon>
        <taxon>Gammaproteobacteria</taxon>
        <taxon>Enterobacterales</taxon>
        <taxon>Yersiniaceae</taxon>
        <taxon>Serratia</taxon>
    </lineage>
</organism>
<accession>A0ABD6I1T8</accession>
<dbReference type="RefSeq" id="WP_332871261.1">
    <property type="nucleotide sequence ID" value="NZ_WNKC01000004.1"/>
</dbReference>
<comment type="caution">
    <text evidence="1">The sequence shown here is derived from an EMBL/GenBank/DDBJ whole genome shotgun (WGS) entry which is preliminary data.</text>
</comment>
<reference evidence="1 2" key="1">
    <citation type="submission" date="2019-11" db="EMBL/GenBank/DDBJ databases">
        <title>Whole genome sequence of a plant growth promoting strain Serratia marcescens BTL07 isolated from the rhizoplane of Chili (Capsicum annuum).</title>
        <authorList>
            <person name="Dutta S."/>
            <person name="Khatun A."/>
            <person name="Gupta D.R."/>
            <person name="Surovy M.Z."/>
            <person name="Rahman M.M."/>
            <person name="Mahmud N.U."/>
            <person name="Emes R."/>
            <person name="Warry A."/>
            <person name="West H."/>
            <person name="Clarke M.L."/>
            <person name="Islam M.T."/>
        </authorList>
    </citation>
    <scope>NUCLEOTIDE SEQUENCE [LARGE SCALE GENOMIC DNA]</scope>
    <source>
        <strain evidence="1 2">BTL07</strain>
    </source>
</reference>
<proteinExistence type="predicted"/>
<dbReference type="InterPro" id="IPR021146">
    <property type="entry name" value="Phage_gp6-like_head-tail"/>
</dbReference>
<sequence length="100" mass="11397">MTKPEISLDEIKRHCRIELDFNDDDILLQGFAAAALEVCQTHIGKRFDSDLEFNAAIKVGCLMYIGLLNDNREMVSDAELKEVPFSIACLWNVYREPGVY</sequence>